<dbReference type="Proteomes" id="UP000095003">
    <property type="component" value="Unassembled WGS sequence"/>
</dbReference>
<proteinExistence type="predicted"/>
<feature type="signal peptide" evidence="1">
    <location>
        <begin position="1"/>
        <end position="23"/>
    </location>
</feature>
<dbReference type="EMBL" id="MCGI01000005">
    <property type="protein sequence ID" value="ODM09236.1"/>
    <property type="molecule type" value="Genomic_DNA"/>
</dbReference>
<gene>
    <name evidence="2" type="ORF">BEH84_04986</name>
</gene>
<dbReference type="AlphaFoldDB" id="A0A1E3AM69"/>
<keyword evidence="1" id="KW-0732">Signal</keyword>
<reference evidence="2 3" key="1">
    <citation type="submission" date="2016-07" db="EMBL/GenBank/DDBJ databases">
        <title>Characterization of isolates of Eisenbergiella tayi derived from blood cultures, using whole genome sequencing.</title>
        <authorList>
            <person name="Burdz T."/>
            <person name="Wiebe D."/>
            <person name="Huynh C."/>
            <person name="Bernard K."/>
        </authorList>
    </citation>
    <scope>NUCLEOTIDE SEQUENCE [LARGE SCALE GENOMIC DNA]</scope>
    <source>
        <strain evidence="2 3">NML 120489</strain>
    </source>
</reference>
<accession>A0A1E3AM69</accession>
<name>A0A1E3AM69_9FIRM</name>
<evidence type="ECO:0000313" key="3">
    <source>
        <dbReference type="Proteomes" id="UP000095003"/>
    </source>
</evidence>
<evidence type="ECO:0000256" key="1">
    <source>
        <dbReference type="SAM" id="SignalP"/>
    </source>
</evidence>
<dbReference type="RefSeq" id="WP_009254743.1">
    <property type="nucleotide sequence ID" value="NZ_CABMHK010000018.1"/>
</dbReference>
<evidence type="ECO:0000313" key="2">
    <source>
        <dbReference type="EMBL" id="ODM09236.1"/>
    </source>
</evidence>
<comment type="caution">
    <text evidence="2">The sequence shown here is derived from an EMBL/GenBank/DDBJ whole genome shotgun (WGS) entry which is preliminary data.</text>
</comment>
<organism evidence="2 3">
    <name type="scientific">Eisenbergiella tayi</name>
    <dbReference type="NCBI Taxonomy" id="1432052"/>
    <lineage>
        <taxon>Bacteria</taxon>
        <taxon>Bacillati</taxon>
        <taxon>Bacillota</taxon>
        <taxon>Clostridia</taxon>
        <taxon>Lachnospirales</taxon>
        <taxon>Lachnospiraceae</taxon>
        <taxon>Eisenbergiella</taxon>
    </lineage>
</organism>
<sequence>MKKIISFIMVVVMTLGMTLSVQATENTMDENNLYGQPFRIIDQNGNVMITGRLGISNPTIPVGAGAEWDVNVVTGNNTMSVGVTPAANLQLQVTNSVGIPQYTYNSTGATTYISSVYNSPASGRGRYRVWNKSSYTITITQAMFNGN</sequence>
<dbReference type="GeneID" id="29727371"/>
<protein>
    <submittedName>
        <fullName evidence="2">Uncharacterized protein</fullName>
    </submittedName>
</protein>
<feature type="chain" id="PRO_5009123020" evidence="1">
    <location>
        <begin position="24"/>
        <end position="147"/>
    </location>
</feature>